<dbReference type="SUPFAM" id="SSF46785">
    <property type="entry name" value="Winged helix' DNA-binding domain"/>
    <property type="match status" value="2"/>
</dbReference>
<keyword evidence="1" id="KW-0805">Transcription regulation</keyword>
<name>A0ABZ1IUP7_9ACTN</name>
<dbReference type="EMBL" id="CP108125">
    <property type="protein sequence ID" value="WTO83613.1"/>
    <property type="molecule type" value="Genomic_DNA"/>
</dbReference>
<dbReference type="InterPro" id="IPR029016">
    <property type="entry name" value="GAF-like_dom_sf"/>
</dbReference>
<dbReference type="InterPro" id="IPR014757">
    <property type="entry name" value="Tscrpt_reg_IclR_C"/>
</dbReference>
<sequence>MPAEAVAPLIRGVTVLRRLTEAGGTLSPSALERATGLARSTVDRVASTLARMGYVRMDGRDVTLAPRVLELGNAYLAALGWPALLAPHAGALAEELDESVTLTVPDRDGVRLVHRSGHRRRLPLGFPLGTLHPADRTAPGALFATEWTDTDWQSWRARRPCSEPWADFENRARTAARNGWSEEAELTEPGLLTLSVPVRDAAEGGRIVCAASVVSHTGRHTAAGLRDTVLPHLRGTATAMERTLRDAPAPRPGAAPSGLASWTSASKQELGREFVESLARGLTVLTAFGEGRGELTLTDVARATGLPRATARRALLTYAHLGLVRRSGTRGFRLTPRVLSLGFPPLSRLPLSELATPHLTELSTRLTESVSLSTLTPTGEETRCTAATAPTHALSLETEVGTRQPAHATPAGRVLLSDLPPDLRKRALCHPEAPTPDALTTDLDTVARQGHALTDDAPEPGLRTLAVPVRDGTGRVVAAIEATIHRARRTREACMKEVLPHLLATAHTMETDLRLTTHVTSAPR</sequence>
<evidence type="ECO:0000256" key="1">
    <source>
        <dbReference type="ARBA" id="ARBA00023015"/>
    </source>
</evidence>
<evidence type="ECO:0000259" key="5">
    <source>
        <dbReference type="PROSITE" id="PS51078"/>
    </source>
</evidence>
<proteinExistence type="predicted"/>
<dbReference type="PROSITE" id="PS51077">
    <property type="entry name" value="HTH_ICLR"/>
    <property type="match status" value="2"/>
</dbReference>
<dbReference type="Pfam" id="PF01614">
    <property type="entry name" value="IclR_C"/>
    <property type="match status" value="2"/>
</dbReference>
<dbReference type="PANTHER" id="PTHR30136">
    <property type="entry name" value="HELIX-TURN-HELIX TRANSCRIPTIONAL REGULATOR, ICLR FAMILY"/>
    <property type="match status" value="1"/>
</dbReference>
<accession>A0ABZ1IUP7</accession>
<dbReference type="Proteomes" id="UP001622690">
    <property type="component" value="Chromosome"/>
</dbReference>
<dbReference type="InterPro" id="IPR036390">
    <property type="entry name" value="WH_DNA-bd_sf"/>
</dbReference>
<feature type="domain" description="HTH iclR-type" evidence="4">
    <location>
        <begin position="6"/>
        <end position="73"/>
    </location>
</feature>
<keyword evidence="2" id="KW-0238">DNA-binding</keyword>
<dbReference type="PROSITE" id="PS51078">
    <property type="entry name" value="ICLR_ED"/>
    <property type="match status" value="2"/>
</dbReference>
<dbReference type="PANTHER" id="PTHR30136:SF34">
    <property type="entry name" value="TRANSCRIPTIONAL REGULATOR"/>
    <property type="match status" value="1"/>
</dbReference>
<keyword evidence="3" id="KW-0804">Transcription</keyword>
<organism evidence="6 7">
    <name type="scientific">Streptomyces nigra</name>
    <dbReference type="NCBI Taxonomy" id="1827580"/>
    <lineage>
        <taxon>Bacteria</taxon>
        <taxon>Bacillati</taxon>
        <taxon>Actinomycetota</taxon>
        <taxon>Actinomycetes</taxon>
        <taxon>Kitasatosporales</taxon>
        <taxon>Streptomycetaceae</taxon>
        <taxon>Streptomyces</taxon>
    </lineage>
</organism>
<evidence type="ECO:0000313" key="7">
    <source>
        <dbReference type="Proteomes" id="UP001622690"/>
    </source>
</evidence>
<evidence type="ECO:0000256" key="3">
    <source>
        <dbReference type="ARBA" id="ARBA00023163"/>
    </source>
</evidence>
<dbReference type="InterPro" id="IPR050707">
    <property type="entry name" value="HTH_MetabolicPath_Reg"/>
</dbReference>
<reference evidence="6 7" key="1">
    <citation type="submission" date="2022-10" db="EMBL/GenBank/DDBJ databases">
        <title>The complete genomes of actinobacterial strains from the NBC collection.</title>
        <authorList>
            <person name="Joergensen T.S."/>
            <person name="Alvarez Arevalo M."/>
            <person name="Sterndorff E.B."/>
            <person name="Faurdal D."/>
            <person name="Vuksanovic O."/>
            <person name="Mourched A.-S."/>
            <person name="Charusanti P."/>
            <person name="Shaw S."/>
            <person name="Blin K."/>
            <person name="Weber T."/>
        </authorList>
    </citation>
    <scope>NUCLEOTIDE SEQUENCE [LARGE SCALE GENOMIC DNA]</scope>
    <source>
        <strain evidence="6 7">NBC_00206</strain>
    </source>
</reference>
<keyword evidence="7" id="KW-1185">Reference proteome</keyword>
<dbReference type="Pfam" id="PF09339">
    <property type="entry name" value="HTH_IclR"/>
    <property type="match status" value="2"/>
</dbReference>
<gene>
    <name evidence="6" type="ORF">OHU27_14750</name>
</gene>
<dbReference type="Gene3D" id="1.10.10.10">
    <property type="entry name" value="Winged helix-like DNA-binding domain superfamily/Winged helix DNA-binding domain"/>
    <property type="match status" value="2"/>
</dbReference>
<dbReference type="InterPro" id="IPR036388">
    <property type="entry name" value="WH-like_DNA-bd_sf"/>
</dbReference>
<evidence type="ECO:0000313" key="6">
    <source>
        <dbReference type="EMBL" id="WTO83613.1"/>
    </source>
</evidence>
<evidence type="ECO:0000256" key="2">
    <source>
        <dbReference type="ARBA" id="ARBA00023125"/>
    </source>
</evidence>
<evidence type="ECO:0000259" key="4">
    <source>
        <dbReference type="PROSITE" id="PS51077"/>
    </source>
</evidence>
<dbReference type="Gene3D" id="3.30.450.40">
    <property type="match status" value="2"/>
</dbReference>
<dbReference type="SUPFAM" id="SSF55781">
    <property type="entry name" value="GAF domain-like"/>
    <property type="match status" value="2"/>
</dbReference>
<dbReference type="SMART" id="SM00346">
    <property type="entry name" value="HTH_ICLR"/>
    <property type="match status" value="2"/>
</dbReference>
<dbReference type="InterPro" id="IPR005471">
    <property type="entry name" value="Tscrpt_reg_IclR_N"/>
</dbReference>
<protein>
    <submittedName>
        <fullName evidence="6">Helix-turn-helix domain-containing protein</fullName>
    </submittedName>
</protein>
<feature type="domain" description="HTH iclR-type" evidence="4">
    <location>
        <begin position="275"/>
        <end position="336"/>
    </location>
</feature>
<feature type="domain" description="IclR-ED" evidence="5">
    <location>
        <begin position="337"/>
        <end position="515"/>
    </location>
</feature>
<dbReference type="RefSeq" id="WP_406257790.1">
    <property type="nucleotide sequence ID" value="NZ_CP108125.1"/>
</dbReference>
<feature type="domain" description="IclR-ED" evidence="5">
    <location>
        <begin position="67"/>
        <end position="246"/>
    </location>
</feature>